<organism evidence="1 2">
    <name type="scientific">Madurella mycetomatis</name>
    <dbReference type="NCBI Taxonomy" id="100816"/>
    <lineage>
        <taxon>Eukaryota</taxon>
        <taxon>Fungi</taxon>
        <taxon>Dikarya</taxon>
        <taxon>Ascomycota</taxon>
        <taxon>Pezizomycotina</taxon>
        <taxon>Sordariomycetes</taxon>
        <taxon>Sordariomycetidae</taxon>
        <taxon>Sordariales</taxon>
        <taxon>Sordariales incertae sedis</taxon>
        <taxon>Madurella</taxon>
    </lineage>
</organism>
<evidence type="ECO:0000313" key="2">
    <source>
        <dbReference type="Proteomes" id="UP000078237"/>
    </source>
</evidence>
<dbReference type="VEuPathDB" id="FungiDB:MMYC01_207683"/>
<keyword evidence="2" id="KW-1185">Reference proteome</keyword>
<proteinExistence type="predicted"/>
<dbReference type="OrthoDB" id="4768051at2759"/>
<evidence type="ECO:0000313" key="1">
    <source>
        <dbReference type="EMBL" id="KXX77184.1"/>
    </source>
</evidence>
<reference evidence="1 2" key="1">
    <citation type="journal article" date="2016" name="Genome Announc.">
        <title>Genome Sequence of Madurella mycetomatis mm55, Isolated from a Human Mycetoma Case in Sudan.</title>
        <authorList>
            <person name="Smit S."/>
            <person name="Derks M.F."/>
            <person name="Bervoets S."/>
            <person name="Fahal A."/>
            <person name="van Leeuwen W."/>
            <person name="van Belkum A."/>
            <person name="van de Sande W.W."/>
        </authorList>
    </citation>
    <scope>NUCLEOTIDE SEQUENCE [LARGE SCALE GENOMIC DNA]</scope>
    <source>
        <strain evidence="2">mm55</strain>
    </source>
</reference>
<accession>A0A175W2H1</accession>
<dbReference type="AlphaFoldDB" id="A0A175W2H1"/>
<comment type="caution">
    <text evidence="1">The sequence shown here is derived from an EMBL/GenBank/DDBJ whole genome shotgun (WGS) entry which is preliminary data.</text>
</comment>
<dbReference type="EMBL" id="LCTW02000173">
    <property type="protein sequence ID" value="KXX77184.1"/>
    <property type="molecule type" value="Genomic_DNA"/>
</dbReference>
<protein>
    <submittedName>
        <fullName evidence="1">Uncharacterized protein</fullName>
    </submittedName>
</protein>
<name>A0A175W2H1_9PEZI</name>
<sequence>MILGMPNPSGSLRLIWHHTVNRGGRWTRTTLAVAIYLFLNLLGRLSISALGLAYSLNEIEKTYVGDPTTMVTDWSSQDWFNPVEYLGVSYMITSPIGFLYTDILSCNIQNTGISGPNRTVEGNTVTYSYGLKDYVNFHQLPSTDTVLHSSASCIVRKVVGNGVYKNGTKVAALYLYNVQSNGGDNSLVSCESTFYECLTCLRDQNDRAAPETLLFNYYPPLQSFFGATLLLRFGTVGEINMTDPLLGGSTTSDQPRVINARVSSNSSFAIPFIGSLYSLYIKETRKTAEARLAAERQAAHIAALLPILVVKGAESRLPRIRKGGERVERHIAMVELEVNWNRVAGVLGAILVGEVIAITVTIIHCRKFILYDYDSFLPIARLLKTAMEHAQGRSVDPAAKIAAQIKNGK</sequence>
<dbReference type="Proteomes" id="UP000078237">
    <property type="component" value="Unassembled WGS sequence"/>
</dbReference>
<gene>
    <name evidence="1" type="ORF">MMYC01_207683</name>
</gene>